<dbReference type="RefSeq" id="XP_030747765.1">
    <property type="nucleotide sequence ID" value="XM_030891905.1"/>
</dbReference>
<dbReference type="OrthoDB" id="6366777at2759"/>
<evidence type="ECO:0000313" key="2">
    <source>
        <dbReference type="Proteomes" id="UP000504635"/>
    </source>
</evidence>
<feature type="signal peptide" evidence="1">
    <location>
        <begin position="1"/>
        <end position="27"/>
    </location>
</feature>
<dbReference type="CTD" id="41648"/>
<proteinExistence type="predicted"/>
<gene>
    <name evidence="3" type="primary">LOC115876206</name>
</gene>
<dbReference type="AlphaFoldDB" id="A0A6J2X9Y5"/>
<dbReference type="Proteomes" id="UP000504635">
    <property type="component" value="Unplaced"/>
</dbReference>
<keyword evidence="1" id="KW-0732">Signal</keyword>
<dbReference type="KEGG" id="soy:115876206"/>
<evidence type="ECO:0000313" key="3">
    <source>
        <dbReference type="RefSeq" id="XP_030747765.1"/>
    </source>
</evidence>
<organism evidence="2 3">
    <name type="scientific">Sitophilus oryzae</name>
    <name type="common">Rice weevil</name>
    <name type="synonym">Curculio oryzae</name>
    <dbReference type="NCBI Taxonomy" id="7048"/>
    <lineage>
        <taxon>Eukaryota</taxon>
        <taxon>Metazoa</taxon>
        <taxon>Ecdysozoa</taxon>
        <taxon>Arthropoda</taxon>
        <taxon>Hexapoda</taxon>
        <taxon>Insecta</taxon>
        <taxon>Pterygota</taxon>
        <taxon>Neoptera</taxon>
        <taxon>Endopterygota</taxon>
        <taxon>Coleoptera</taxon>
        <taxon>Polyphaga</taxon>
        <taxon>Cucujiformia</taxon>
        <taxon>Curculionidae</taxon>
        <taxon>Dryophthorinae</taxon>
        <taxon>Sitophilus</taxon>
    </lineage>
</organism>
<dbReference type="InParanoid" id="A0A6J2X9Y5"/>
<reference evidence="3" key="1">
    <citation type="submission" date="2025-08" db="UniProtKB">
        <authorList>
            <consortium name="RefSeq"/>
        </authorList>
    </citation>
    <scope>IDENTIFICATION</scope>
    <source>
        <tissue evidence="3">Gonads</tissue>
    </source>
</reference>
<sequence length="120" mass="13869">MFNLSPQILKMMKFIVIASVLVHQTYAKSGCSNYGHSCFGGMGKRSELANENYETVQENNVQEVEKAPVGFIGSRIPLSSEYPKRFYKFNKLTSEQYDEMNKILKEMMANNIRREEEIEN</sequence>
<protein>
    <submittedName>
        <fullName evidence="3">Uncharacterized protein LOC115876206</fullName>
    </submittedName>
</protein>
<feature type="chain" id="PRO_5027051803" evidence="1">
    <location>
        <begin position="28"/>
        <end position="120"/>
    </location>
</feature>
<accession>A0A6J2X9Y5</accession>
<name>A0A6J2X9Y5_SITOR</name>
<evidence type="ECO:0000256" key="1">
    <source>
        <dbReference type="SAM" id="SignalP"/>
    </source>
</evidence>
<dbReference type="GeneID" id="115876206"/>
<keyword evidence="2" id="KW-1185">Reference proteome</keyword>